<evidence type="ECO:0000313" key="2">
    <source>
        <dbReference type="EMBL" id="PSR71138.1"/>
    </source>
</evidence>
<name>A0A2R6NFV1_9APHY</name>
<protein>
    <submittedName>
        <fullName evidence="2">Uncharacterized protein</fullName>
    </submittedName>
</protein>
<dbReference type="EMBL" id="MLYV02001294">
    <property type="protein sequence ID" value="PSR71138.1"/>
    <property type="molecule type" value="Genomic_DNA"/>
</dbReference>
<comment type="caution">
    <text evidence="2">The sequence shown here is derived from an EMBL/GenBank/DDBJ whole genome shotgun (WGS) entry which is preliminary data.</text>
</comment>
<gene>
    <name evidence="2" type="ORF">PHLCEN_2v12984</name>
</gene>
<accession>A0A2R6NFV1</accession>
<sequence>MRHLRSTKPEVGRMVASNDRDRGTDNMVAYTEQVAIKEDKIAGDNQEDNGADHAPNERLAPSDL</sequence>
<proteinExistence type="predicted"/>
<feature type="region of interest" description="Disordered" evidence="1">
    <location>
        <begin position="37"/>
        <end position="64"/>
    </location>
</feature>
<evidence type="ECO:0000256" key="1">
    <source>
        <dbReference type="SAM" id="MobiDB-lite"/>
    </source>
</evidence>
<dbReference type="Proteomes" id="UP000186601">
    <property type="component" value="Unassembled WGS sequence"/>
</dbReference>
<keyword evidence="3" id="KW-1185">Reference proteome</keyword>
<feature type="region of interest" description="Disordered" evidence="1">
    <location>
        <begin position="1"/>
        <end position="25"/>
    </location>
</feature>
<reference evidence="2 3" key="1">
    <citation type="submission" date="2018-02" db="EMBL/GenBank/DDBJ databases">
        <title>Genome sequence of the basidiomycete white-rot fungus Phlebia centrifuga.</title>
        <authorList>
            <person name="Granchi Z."/>
            <person name="Peng M."/>
            <person name="de Vries R.P."/>
            <person name="Hilden K."/>
            <person name="Makela M.R."/>
            <person name="Grigoriev I."/>
            <person name="Riley R."/>
        </authorList>
    </citation>
    <scope>NUCLEOTIDE SEQUENCE [LARGE SCALE GENOMIC DNA]</scope>
    <source>
        <strain evidence="2 3">FBCC195</strain>
    </source>
</reference>
<dbReference type="AlphaFoldDB" id="A0A2R6NFV1"/>
<organism evidence="2 3">
    <name type="scientific">Hermanssonia centrifuga</name>
    <dbReference type="NCBI Taxonomy" id="98765"/>
    <lineage>
        <taxon>Eukaryota</taxon>
        <taxon>Fungi</taxon>
        <taxon>Dikarya</taxon>
        <taxon>Basidiomycota</taxon>
        <taxon>Agaricomycotina</taxon>
        <taxon>Agaricomycetes</taxon>
        <taxon>Polyporales</taxon>
        <taxon>Meruliaceae</taxon>
        <taxon>Hermanssonia</taxon>
    </lineage>
</organism>
<evidence type="ECO:0000313" key="3">
    <source>
        <dbReference type="Proteomes" id="UP000186601"/>
    </source>
</evidence>